<evidence type="ECO:0000256" key="6">
    <source>
        <dbReference type="ARBA" id="ARBA00022840"/>
    </source>
</evidence>
<evidence type="ECO:0000259" key="8">
    <source>
        <dbReference type="PROSITE" id="PS50893"/>
    </source>
</evidence>
<dbReference type="GO" id="GO:0005524">
    <property type="term" value="F:ATP binding"/>
    <property type="evidence" value="ECO:0007669"/>
    <property type="project" value="UniProtKB-KW"/>
</dbReference>
<dbReference type="PANTHER" id="PTHR43166:SF9">
    <property type="entry name" value="GLUTAMATE_ASPARTATE IMPORT ATP-BINDING PROTEIN GLTL"/>
    <property type="match status" value="1"/>
</dbReference>
<keyword evidence="3" id="KW-0813">Transport</keyword>
<dbReference type="InterPro" id="IPR003593">
    <property type="entry name" value="AAA+_ATPase"/>
</dbReference>
<dbReference type="PROSITE" id="PS50893">
    <property type="entry name" value="ABC_TRANSPORTER_2"/>
    <property type="match status" value="1"/>
</dbReference>
<dbReference type="AlphaFoldDB" id="A0A6S6T8M4"/>
<evidence type="ECO:0000313" key="9">
    <source>
        <dbReference type="EMBL" id="CAA6811483.1"/>
    </source>
</evidence>
<dbReference type="InterPro" id="IPR003439">
    <property type="entry name" value="ABC_transporter-like_ATP-bd"/>
</dbReference>
<gene>
    <name evidence="9" type="ORF">HELGO_WM14819</name>
</gene>
<dbReference type="SMART" id="SM00382">
    <property type="entry name" value="AAA"/>
    <property type="match status" value="1"/>
</dbReference>
<keyword evidence="7" id="KW-0472">Membrane</keyword>
<comment type="similarity">
    <text evidence="2">Belongs to the ABC transporter superfamily.</text>
</comment>
<evidence type="ECO:0000256" key="4">
    <source>
        <dbReference type="ARBA" id="ARBA00022475"/>
    </source>
</evidence>
<dbReference type="InterPro" id="IPR050086">
    <property type="entry name" value="MetN_ABC_transporter-like"/>
</dbReference>
<evidence type="ECO:0000256" key="3">
    <source>
        <dbReference type="ARBA" id="ARBA00022448"/>
    </source>
</evidence>
<evidence type="ECO:0000256" key="7">
    <source>
        <dbReference type="ARBA" id="ARBA00023136"/>
    </source>
</evidence>
<keyword evidence="4" id="KW-1003">Cell membrane</keyword>
<keyword evidence="5" id="KW-0547">Nucleotide-binding</keyword>
<dbReference type="Pfam" id="PF00005">
    <property type="entry name" value="ABC_tran"/>
    <property type="match status" value="1"/>
</dbReference>
<keyword evidence="6 9" id="KW-0067">ATP-binding</keyword>
<accession>A0A6S6T8M4</accession>
<evidence type="ECO:0000256" key="1">
    <source>
        <dbReference type="ARBA" id="ARBA00004202"/>
    </source>
</evidence>
<dbReference type="EMBL" id="CACVAQ010000177">
    <property type="protein sequence ID" value="CAA6811483.1"/>
    <property type="molecule type" value="Genomic_DNA"/>
</dbReference>
<evidence type="ECO:0000256" key="5">
    <source>
        <dbReference type="ARBA" id="ARBA00022741"/>
    </source>
</evidence>
<dbReference type="SUPFAM" id="SSF52540">
    <property type="entry name" value="P-loop containing nucleoside triphosphate hydrolases"/>
    <property type="match status" value="1"/>
</dbReference>
<sequence length="226" mass="25447">MQNKNFIQFSNVSISRNKILILKDINISIRKGDFIYLLGNTGSGKSALLQAIFAQQSIQQGNLVVDDILVHQIEHNTRPYLRRKIGLVSDSFPLNNHLSVGQNLEFVLNATDWSDTANKNARIRQVLEVLNISSLEHQPIARLTKKEYVQVLIARALLNAPAILLLDAPVQYLDIQAAQEVLQFLYQYAQKNATTVLLATVNNKIPQFIPGDQVFFCQDHTVKAID</sequence>
<feature type="domain" description="ABC transporter" evidence="8">
    <location>
        <begin position="7"/>
        <end position="225"/>
    </location>
</feature>
<name>A0A6S6T8M4_9BACT</name>
<reference evidence="9" key="1">
    <citation type="submission" date="2020-01" db="EMBL/GenBank/DDBJ databases">
        <authorList>
            <person name="Meier V. D."/>
            <person name="Meier V D."/>
        </authorList>
    </citation>
    <scope>NUCLEOTIDE SEQUENCE</scope>
    <source>
        <strain evidence="9">HLG_WM_MAG_10</strain>
    </source>
</reference>
<dbReference type="GO" id="GO:0016887">
    <property type="term" value="F:ATP hydrolysis activity"/>
    <property type="evidence" value="ECO:0007669"/>
    <property type="project" value="InterPro"/>
</dbReference>
<dbReference type="GO" id="GO:0005886">
    <property type="term" value="C:plasma membrane"/>
    <property type="evidence" value="ECO:0007669"/>
    <property type="project" value="UniProtKB-SubCell"/>
</dbReference>
<evidence type="ECO:0000256" key="2">
    <source>
        <dbReference type="ARBA" id="ARBA00005417"/>
    </source>
</evidence>
<organism evidence="9">
    <name type="scientific">uncultured Aureispira sp</name>
    <dbReference type="NCBI Taxonomy" id="1331704"/>
    <lineage>
        <taxon>Bacteria</taxon>
        <taxon>Pseudomonadati</taxon>
        <taxon>Bacteroidota</taxon>
        <taxon>Saprospiria</taxon>
        <taxon>Saprospirales</taxon>
        <taxon>Saprospiraceae</taxon>
        <taxon>Aureispira</taxon>
        <taxon>environmental samples</taxon>
    </lineage>
</organism>
<dbReference type="InterPro" id="IPR027417">
    <property type="entry name" value="P-loop_NTPase"/>
</dbReference>
<proteinExistence type="inferred from homology"/>
<comment type="subcellular location">
    <subcellularLocation>
        <location evidence="1">Cell membrane</location>
        <topology evidence="1">Peripheral membrane protein</topology>
    </subcellularLocation>
</comment>
<protein>
    <submittedName>
        <fullName evidence="9">Phosphonate ABC transporter ATP-binding protein</fullName>
    </submittedName>
</protein>
<dbReference type="PANTHER" id="PTHR43166">
    <property type="entry name" value="AMINO ACID IMPORT ATP-BINDING PROTEIN"/>
    <property type="match status" value="1"/>
</dbReference>
<dbReference type="Gene3D" id="3.40.50.300">
    <property type="entry name" value="P-loop containing nucleotide triphosphate hydrolases"/>
    <property type="match status" value="1"/>
</dbReference>